<dbReference type="Gene3D" id="3.30.710.10">
    <property type="entry name" value="Potassium Channel Kv1.1, Chain A"/>
    <property type="match status" value="1"/>
</dbReference>
<reference evidence="2" key="2">
    <citation type="submission" date="2020-11" db="EMBL/GenBank/DDBJ databases">
        <authorList>
            <person name="McCartney M.A."/>
            <person name="Auch B."/>
            <person name="Kono T."/>
            <person name="Mallez S."/>
            <person name="Becker A."/>
            <person name="Gohl D.M."/>
            <person name="Silverstein K.A.T."/>
            <person name="Koren S."/>
            <person name="Bechman K.B."/>
            <person name="Herman A."/>
            <person name="Abrahante J.E."/>
            <person name="Garbe J."/>
        </authorList>
    </citation>
    <scope>NUCLEOTIDE SEQUENCE</scope>
    <source>
        <strain evidence="2">Duluth1</strain>
        <tissue evidence="2">Whole animal</tissue>
    </source>
</reference>
<organism evidence="2 3">
    <name type="scientific">Dreissena polymorpha</name>
    <name type="common">Zebra mussel</name>
    <name type="synonym">Mytilus polymorpha</name>
    <dbReference type="NCBI Taxonomy" id="45954"/>
    <lineage>
        <taxon>Eukaryota</taxon>
        <taxon>Metazoa</taxon>
        <taxon>Spiralia</taxon>
        <taxon>Lophotrochozoa</taxon>
        <taxon>Mollusca</taxon>
        <taxon>Bivalvia</taxon>
        <taxon>Autobranchia</taxon>
        <taxon>Heteroconchia</taxon>
        <taxon>Euheterodonta</taxon>
        <taxon>Imparidentia</taxon>
        <taxon>Neoheterodontei</taxon>
        <taxon>Myida</taxon>
        <taxon>Dreissenoidea</taxon>
        <taxon>Dreissenidae</taxon>
        <taxon>Dreissena</taxon>
    </lineage>
</organism>
<evidence type="ECO:0000313" key="2">
    <source>
        <dbReference type="EMBL" id="KAH3748215.1"/>
    </source>
</evidence>
<feature type="domain" description="BTB" evidence="1">
    <location>
        <begin position="21"/>
        <end position="52"/>
    </location>
</feature>
<dbReference type="EMBL" id="JAIWYP010000010">
    <property type="protein sequence ID" value="KAH3748215.1"/>
    <property type="molecule type" value="Genomic_DNA"/>
</dbReference>
<dbReference type="InterPro" id="IPR000210">
    <property type="entry name" value="BTB/POZ_dom"/>
</dbReference>
<protein>
    <recommendedName>
        <fullName evidence="1">BTB domain-containing protein</fullName>
    </recommendedName>
</protein>
<proteinExistence type="predicted"/>
<accession>A0A9D4DGP2</accession>
<dbReference type="CDD" id="cd18186">
    <property type="entry name" value="BTB_POZ_ZBTB_KLHL-like"/>
    <property type="match status" value="1"/>
</dbReference>
<name>A0A9D4DGP2_DREPO</name>
<gene>
    <name evidence="2" type="ORF">DPMN_182653</name>
</gene>
<evidence type="ECO:0000259" key="1">
    <source>
        <dbReference type="PROSITE" id="PS50097"/>
    </source>
</evidence>
<dbReference type="PROSITE" id="PS50097">
    <property type="entry name" value="BTB"/>
    <property type="match status" value="1"/>
</dbReference>
<keyword evidence="3" id="KW-1185">Reference proteome</keyword>
<dbReference type="Pfam" id="PF00651">
    <property type="entry name" value="BTB"/>
    <property type="match status" value="1"/>
</dbReference>
<reference evidence="2" key="1">
    <citation type="journal article" date="2019" name="bioRxiv">
        <title>The Genome of the Zebra Mussel, Dreissena polymorpha: A Resource for Invasive Species Research.</title>
        <authorList>
            <person name="McCartney M.A."/>
            <person name="Auch B."/>
            <person name="Kono T."/>
            <person name="Mallez S."/>
            <person name="Zhang Y."/>
            <person name="Obille A."/>
            <person name="Becker A."/>
            <person name="Abrahante J.E."/>
            <person name="Garbe J."/>
            <person name="Badalamenti J.P."/>
            <person name="Herman A."/>
            <person name="Mangelson H."/>
            <person name="Liachko I."/>
            <person name="Sullivan S."/>
            <person name="Sone E.D."/>
            <person name="Koren S."/>
            <person name="Silverstein K.A.T."/>
            <person name="Beckman K.B."/>
            <person name="Gohl D.M."/>
        </authorList>
    </citation>
    <scope>NUCLEOTIDE SEQUENCE</scope>
    <source>
        <strain evidence="2">Duluth1</strain>
        <tissue evidence="2">Whole animal</tissue>
    </source>
</reference>
<dbReference type="SUPFAM" id="SSF54695">
    <property type="entry name" value="POZ domain"/>
    <property type="match status" value="1"/>
</dbReference>
<dbReference type="InterPro" id="IPR011333">
    <property type="entry name" value="SKP1/BTB/POZ_sf"/>
</dbReference>
<dbReference type="Proteomes" id="UP000828390">
    <property type="component" value="Unassembled WGS sequence"/>
</dbReference>
<comment type="caution">
    <text evidence="2">The sequence shown here is derived from an EMBL/GenBank/DDBJ whole genome shotgun (WGS) entry which is preliminary data.</text>
</comment>
<dbReference type="AlphaFoldDB" id="A0A9D4DGP2"/>
<evidence type="ECO:0000313" key="3">
    <source>
        <dbReference type="Proteomes" id="UP000828390"/>
    </source>
</evidence>
<sequence length="59" mass="6675">MTTYWQLSESFADTNINEALCDVTFAAGNEQMQIKCHTFILASRSPVFYAMFCGAVWTL</sequence>